<name>A0A443IJ96_9RHOB</name>
<evidence type="ECO:0000313" key="1">
    <source>
        <dbReference type="EMBL" id="RWR04484.1"/>
    </source>
</evidence>
<comment type="caution">
    <text evidence="1">The sequence shown here is derived from an EMBL/GenBank/DDBJ whole genome shotgun (WGS) entry which is preliminary data.</text>
</comment>
<evidence type="ECO:0000313" key="2">
    <source>
        <dbReference type="Proteomes" id="UP000285710"/>
    </source>
</evidence>
<reference evidence="1 2" key="2">
    <citation type="submission" date="2019-01" db="EMBL/GenBank/DDBJ databases">
        <authorList>
            <person name="Li Y."/>
        </authorList>
    </citation>
    <scope>NUCLEOTIDE SEQUENCE [LARGE SCALE GENOMIC DNA]</scope>
    <source>
        <strain evidence="1 2">2D-5</strain>
    </source>
</reference>
<organism evidence="1 2">
    <name type="scientific">Paenirhodobacter populi</name>
    <dbReference type="NCBI Taxonomy" id="2306993"/>
    <lineage>
        <taxon>Bacteria</taxon>
        <taxon>Pseudomonadati</taxon>
        <taxon>Pseudomonadota</taxon>
        <taxon>Alphaproteobacteria</taxon>
        <taxon>Rhodobacterales</taxon>
        <taxon>Rhodobacter group</taxon>
        <taxon>Paenirhodobacter</taxon>
    </lineage>
</organism>
<protein>
    <submittedName>
        <fullName evidence="1">Uncharacterized protein</fullName>
    </submittedName>
</protein>
<dbReference type="RefSeq" id="WP_128271071.1">
    <property type="nucleotide sequence ID" value="NZ_SAUW01000051.1"/>
</dbReference>
<keyword evidence="2" id="KW-1185">Reference proteome</keyword>
<dbReference type="EMBL" id="SAUW01000051">
    <property type="protein sequence ID" value="RWR04484.1"/>
    <property type="molecule type" value="Genomic_DNA"/>
</dbReference>
<accession>A0A443IJ96</accession>
<proteinExistence type="predicted"/>
<sequence>MATTTTTTVALPAKAQVTILAEAGLLTVFNTGANLALLAPVKIADASCYFGQVAIQPGERAQLSIRDGYRIEAVAPEATSLEVQRHVLDLN</sequence>
<gene>
    <name evidence="1" type="ORF">D2T33_21015</name>
</gene>
<reference evidence="1 2" key="1">
    <citation type="submission" date="2019-01" db="EMBL/GenBank/DDBJ databases">
        <title>Sinorhodobacter populi sp. nov. isolated from the symptomatic bark tissue of Populus euramericana canker.</title>
        <authorList>
            <person name="Xu G."/>
        </authorList>
    </citation>
    <scope>NUCLEOTIDE SEQUENCE [LARGE SCALE GENOMIC DNA]</scope>
    <source>
        <strain evidence="1 2">2D-5</strain>
    </source>
</reference>
<dbReference type="Proteomes" id="UP000285710">
    <property type="component" value="Unassembled WGS sequence"/>
</dbReference>
<dbReference type="AlphaFoldDB" id="A0A443IJ96"/>